<dbReference type="PANTHER" id="PTHR31495">
    <property type="entry name" value="PEROXYGENASE 3-RELATED"/>
    <property type="match status" value="1"/>
</dbReference>
<keyword evidence="4" id="KW-1185">Reference proteome</keyword>
<dbReference type="InterPro" id="IPR007736">
    <property type="entry name" value="Caleosin-related"/>
</dbReference>
<dbReference type="GO" id="GO:0005509">
    <property type="term" value="F:calcium ion binding"/>
    <property type="evidence" value="ECO:0007669"/>
    <property type="project" value="TreeGrafter"/>
</dbReference>
<dbReference type="EMBL" id="ML977506">
    <property type="protein sequence ID" value="KAF2129285.1"/>
    <property type="molecule type" value="Genomic_DNA"/>
</dbReference>
<evidence type="ECO:0000313" key="4">
    <source>
        <dbReference type="Proteomes" id="UP000799771"/>
    </source>
</evidence>
<feature type="compositionally biased region" description="Basic and acidic residues" evidence="2">
    <location>
        <begin position="20"/>
        <end position="38"/>
    </location>
</feature>
<dbReference type="AlphaFoldDB" id="A0A6A6ADW1"/>
<dbReference type="Proteomes" id="UP000799771">
    <property type="component" value="Unassembled WGS sequence"/>
</dbReference>
<evidence type="ECO:0000256" key="1">
    <source>
        <dbReference type="ARBA" id="ARBA00006765"/>
    </source>
</evidence>
<evidence type="ECO:0000256" key="2">
    <source>
        <dbReference type="SAM" id="MobiDB-lite"/>
    </source>
</evidence>
<dbReference type="OrthoDB" id="640742at2759"/>
<dbReference type="GO" id="GO:0004497">
    <property type="term" value="F:monooxygenase activity"/>
    <property type="evidence" value="ECO:0007669"/>
    <property type="project" value="TreeGrafter"/>
</dbReference>
<proteinExistence type="inferred from homology"/>
<feature type="region of interest" description="Disordered" evidence="2">
    <location>
        <begin position="82"/>
        <end position="114"/>
    </location>
</feature>
<reference evidence="3" key="1">
    <citation type="journal article" date="2020" name="Stud. Mycol.">
        <title>101 Dothideomycetes genomes: a test case for predicting lifestyles and emergence of pathogens.</title>
        <authorList>
            <person name="Haridas S."/>
            <person name="Albert R."/>
            <person name="Binder M."/>
            <person name="Bloem J."/>
            <person name="Labutti K."/>
            <person name="Salamov A."/>
            <person name="Andreopoulos B."/>
            <person name="Baker S."/>
            <person name="Barry K."/>
            <person name="Bills G."/>
            <person name="Bluhm B."/>
            <person name="Cannon C."/>
            <person name="Castanera R."/>
            <person name="Culley D."/>
            <person name="Daum C."/>
            <person name="Ezra D."/>
            <person name="Gonzalez J."/>
            <person name="Henrissat B."/>
            <person name="Kuo A."/>
            <person name="Liang C."/>
            <person name="Lipzen A."/>
            <person name="Lutzoni F."/>
            <person name="Magnuson J."/>
            <person name="Mondo S."/>
            <person name="Nolan M."/>
            <person name="Ohm R."/>
            <person name="Pangilinan J."/>
            <person name="Park H.-J."/>
            <person name="Ramirez L."/>
            <person name="Alfaro M."/>
            <person name="Sun H."/>
            <person name="Tritt A."/>
            <person name="Yoshinaga Y."/>
            <person name="Zwiers L.-H."/>
            <person name="Turgeon B."/>
            <person name="Goodwin S."/>
            <person name="Spatafora J."/>
            <person name="Crous P."/>
            <person name="Grigoriev I."/>
        </authorList>
    </citation>
    <scope>NUCLEOTIDE SEQUENCE</scope>
    <source>
        <strain evidence="3">CBS 119687</strain>
    </source>
</reference>
<dbReference type="Pfam" id="PF05042">
    <property type="entry name" value="Caleosin"/>
    <property type="match status" value="1"/>
</dbReference>
<name>A0A6A6ADW1_9PLEO</name>
<sequence length="290" mass="32713">MTIELNILSARVTFEFGGKKPAKDEIKSGKDCGYENRKHAPPGLASASDETLVDEEDTFNQQETITWIAGVGDVCHSAILNTTPSTHQRPTKHLPPLSEKAPRTSPSKPPPLTHHTTLQRHCAFWAPPNTSLIYPWHIYTGFQRLGFNALLCLWAALTLPLCASYNTQSTWIPHPLFAINIDNMAANRHGSSTGTYDMNGELDERRFEAVFEKYARGGEYLTGRDIWRVWKDRRCANDFFGWFAGGLEWVAMYILLWPEDGKMSKADVRGVYDGSVFYRIAERRSGGTRT</sequence>
<feature type="region of interest" description="Disordered" evidence="2">
    <location>
        <begin position="20"/>
        <end position="50"/>
    </location>
</feature>
<dbReference type="GeneID" id="54408540"/>
<accession>A0A6A6ADW1</accession>
<dbReference type="RefSeq" id="XP_033523674.1">
    <property type="nucleotide sequence ID" value="XM_033668108.1"/>
</dbReference>
<dbReference type="PANTHER" id="PTHR31495:SF0">
    <property type="entry name" value="BINDING PROTEIN CALEOSIN, PUTATIVE (AFU_ORTHOLOGUE AFUA_5G13750)-RELATED"/>
    <property type="match status" value="1"/>
</dbReference>
<organism evidence="3 4">
    <name type="scientific">Dothidotthia symphoricarpi CBS 119687</name>
    <dbReference type="NCBI Taxonomy" id="1392245"/>
    <lineage>
        <taxon>Eukaryota</taxon>
        <taxon>Fungi</taxon>
        <taxon>Dikarya</taxon>
        <taxon>Ascomycota</taxon>
        <taxon>Pezizomycotina</taxon>
        <taxon>Dothideomycetes</taxon>
        <taxon>Pleosporomycetidae</taxon>
        <taxon>Pleosporales</taxon>
        <taxon>Dothidotthiaceae</taxon>
        <taxon>Dothidotthia</taxon>
    </lineage>
</organism>
<gene>
    <name evidence="3" type="ORF">P153DRAFT_366702</name>
</gene>
<protein>
    <submittedName>
        <fullName evidence="3">Caleosin domain-containing protein</fullName>
    </submittedName>
</protein>
<evidence type="ECO:0000313" key="3">
    <source>
        <dbReference type="EMBL" id="KAF2129285.1"/>
    </source>
</evidence>
<comment type="similarity">
    <text evidence="1">Belongs to the caleosin family.</text>
</comment>